<dbReference type="EMBL" id="SESI01000002">
    <property type="protein sequence ID" value="TQQ80243.1"/>
    <property type="molecule type" value="Genomic_DNA"/>
</dbReference>
<organism evidence="2 3">
    <name type="scientific">Halonotius roseus</name>
    <dbReference type="NCBI Taxonomy" id="2511997"/>
    <lineage>
        <taxon>Archaea</taxon>
        <taxon>Methanobacteriati</taxon>
        <taxon>Methanobacteriota</taxon>
        <taxon>Stenosarchaea group</taxon>
        <taxon>Halobacteria</taxon>
        <taxon>Halobacteriales</taxon>
        <taxon>Haloferacaceae</taxon>
        <taxon>Halonotius</taxon>
    </lineage>
</organism>
<sequence>MALDEIPGFDAEHGDTIVFDHIDLDALDDLFGPINESQRTGQVTFPVDGYEVTATADGEITIRE</sequence>
<protein>
    <recommendedName>
        <fullName evidence="1">Halobacterial output domain-containing protein</fullName>
    </recommendedName>
</protein>
<feature type="domain" description="Halobacterial output" evidence="1">
    <location>
        <begin position="10"/>
        <end position="63"/>
    </location>
</feature>
<evidence type="ECO:0000313" key="2">
    <source>
        <dbReference type="EMBL" id="TQQ80243.1"/>
    </source>
</evidence>
<evidence type="ECO:0000313" key="3">
    <source>
        <dbReference type="Proteomes" id="UP000315385"/>
    </source>
</evidence>
<name>A0A544QMV4_9EURY</name>
<dbReference type="InterPro" id="IPR040624">
    <property type="entry name" value="HalOD1"/>
</dbReference>
<dbReference type="OrthoDB" id="181456at2157"/>
<dbReference type="Pfam" id="PF18545">
    <property type="entry name" value="HalOD1"/>
    <property type="match status" value="1"/>
</dbReference>
<gene>
    <name evidence="2" type="ORF">EWF95_07030</name>
</gene>
<keyword evidence="3" id="KW-1185">Reference proteome</keyword>
<accession>A0A544QMV4</accession>
<dbReference type="Proteomes" id="UP000315385">
    <property type="component" value="Unassembled WGS sequence"/>
</dbReference>
<proteinExistence type="predicted"/>
<comment type="caution">
    <text evidence="2">The sequence shown here is derived from an EMBL/GenBank/DDBJ whole genome shotgun (WGS) entry which is preliminary data.</text>
</comment>
<dbReference type="AlphaFoldDB" id="A0A544QMV4"/>
<evidence type="ECO:0000259" key="1">
    <source>
        <dbReference type="Pfam" id="PF18545"/>
    </source>
</evidence>
<reference evidence="2 3" key="1">
    <citation type="submission" date="2019-02" db="EMBL/GenBank/DDBJ databases">
        <title>Halonotius sp. a new haloqrchaeon isolated from saline water.</title>
        <authorList>
            <person name="Duran-Viseras A."/>
            <person name="Sanchez-Porro C."/>
            <person name="Ventosa A."/>
        </authorList>
    </citation>
    <scope>NUCLEOTIDE SEQUENCE [LARGE SCALE GENOMIC DNA]</scope>
    <source>
        <strain evidence="2 3">F9-27</strain>
    </source>
</reference>